<dbReference type="InterPro" id="IPR012259">
    <property type="entry name" value="DHFR"/>
</dbReference>
<keyword evidence="5 7" id="KW-0521">NADP</keyword>
<protein>
    <recommendedName>
        <fullName evidence="3 7">Dihydrofolate reductase</fullName>
        <ecNumber evidence="3 7">1.5.1.3</ecNumber>
    </recommendedName>
</protein>
<dbReference type="Gene3D" id="3.40.430.10">
    <property type="entry name" value="Dihydrofolate Reductase, subunit A"/>
    <property type="match status" value="1"/>
</dbReference>
<evidence type="ECO:0000256" key="7">
    <source>
        <dbReference type="PIRNR" id="PIRNR000194"/>
    </source>
</evidence>
<dbReference type="RefSeq" id="WP_284238841.1">
    <property type="nucleotide sequence ID" value="NZ_BSSQ01000010.1"/>
</dbReference>
<evidence type="ECO:0000256" key="1">
    <source>
        <dbReference type="ARBA" id="ARBA00004903"/>
    </source>
</evidence>
<dbReference type="PRINTS" id="PR00070">
    <property type="entry name" value="DHFR"/>
</dbReference>
<comment type="pathway">
    <text evidence="1 7">Cofactor biosynthesis; tetrahydrofolate biosynthesis; 5,6,7,8-tetrahydrofolate from 7,8-dihydrofolate: step 1/1.</text>
</comment>
<dbReference type="PANTHER" id="PTHR48069:SF3">
    <property type="entry name" value="DIHYDROFOLATE REDUCTASE"/>
    <property type="match status" value="1"/>
</dbReference>
<dbReference type="InterPro" id="IPR001796">
    <property type="entry name" value="DHFR_dom"/>
</dbReference>
<name>A0ABQ6GFI9_9BACL</name>
<dbReference type="PIRSF" id="PIRSF000194">
    <property type="entry name" value="DHFR"/>
    <property type="match status" value="1"/>
</dbReference>
<evidence type="ECO:0000259" key="8">
    <source>
        <dbReference type="PROSITE" id="PS51330"/>
    </source>
</evidence>
<dbReference type="PROSITE" id="PS51330">
    <property type="entry name" value="DHFR_2"/>
    <property type="match status" value="1"/>
</dbReference>
<evidence type="ECO:0000313" key="10">
    <source>
        <dbReference type="Proteomes" id="UP001157114"/>
    </source>
</evidence>
<keyword evidence="6 7" id="KW-0560">Oxidoreductase</keyword>
<dbReference type="EC" id="1.5.1.3" evidence="3 7"/>
<evidence type="ECO:0000313" key="9">
    <source>
        <dbReference type="EMBL" id="GLX68096.1"/>
    </source>
</evidence>
<keyword evidence="4 7" id="KW-0554">One-carbon metabolism</keyword>
<gene>
    <name evidence="9" type="primary">folA</name>
    <name evidence="9" type="ORF">MU1_24410</name>
</gene>
<comment type="function">
    <text evidence="7">Key enzyme in folate metabolism. Catalyzes an essential reaction for de novo glycine and purine synthesis, and for DNA precursor synthesis.</text>
</comment>
<evidence type="ECO:0000256" key="2">
    <source>
        <dbReference type="ARBA" id="ARBA00009539"/>
    </source>
</evidence>
<accession>A0ABQ6GFI9</accession>
<keyword evidence="10" id="KW-1185">Reference proteome</keyword>
<proteinExistence type="inferred from homology"/>
<dbReference type="Pfam" id="PF00186">
    <property type="entry name" value="DHFR_1"/>
    <property type="match status" value="1"/>
</dbReference>
<comment type="similarity">
    <text evidence="2 7">Belongs to the dihydrofolate reductase family.</text>
</comment>
<reference evidence="9 10" key="1">
    <citation type="submission" date="2023-03" db="EMBL/GenBank/DDBJ databases">
        <title>Draft genome sequence of the bacteria which degrade cell wall of Tricholomamatutake.</title>
        <authorList>
            <person name="Konishi Y."/>
            <person name="Fukuta Y."/>
            <person name="Shirasaka N."/>
        </authorList>
    </citation>
    <scope>NUCLEOTIDE SEQUENCE [LARGE SCALE GENOMIC DNA]</scope>
    <source>
        <strain evidence="10">mu1</strain>
    </source>
</reference>
<evidence type="ECO:0000256" key="4">
    <source>
        <dbReference type="ARBA" id="ARBA00022563"/>
    </source>
</evidence>
<dbReference type="CDD" id="cd00209">
    <property type="entry name" value="DHFR"/>
    <property type="match status" value="1"/>
</dbReference>
<dbReference type="Proteomes" id="UP001157114">
    <property type="component" value="Unassembled WGS sequence"/>
</dbReference>
<organism evidence="9 10">
    <name type="scientific">Paenibacillus glycanilyticus</name>
    <dbReference type="NCBI Taxonomy" id="126569"/>
    <lineage>
        <taxon>Bacteria</taxon>
        <taxon>Bacillati</taxon>
        <taxon>Bacillota</taxon>
        <taxon>Bacilli</taxon>
        <taxon>Bacillales</taxon>
        <taxon>Paenibacillaceae</taxon>
        <taxon>Paenibacillus</taxon>
    </lineage>
</organism>
<sequence>MSITMIAAMDRNRTIGIGNKLPWRLPAEMAYFTRHTVGKTVVMGRKTFESLPKPLKDRTNVVISRQTDYVKDGCEVVHSVQEAINQYGNNGELMVIGGADIYAQFLPFADKLLLTEVDTNIEGGDAFFPSFNDNEWERVDAERVESDDRNAYAFTFQTFKRRKA</sequence>
<evidence type="ECO:0000256" key="6">
    <source>
        <dbReference type="ARBA" id="ARBA00023002"/>
    </source>
</evidence>
<feature type="domain" description="DHFR" evidence="8">
    <location>
        <begin position="2"/>
        <end position="161"/>
    </location>
</feature>
<dbReference type="PANTHER" id="PTHR48069">
    <property type="entry name" value="DIHYDROFOLATE REDUCTASE"/>
    <property type="match status" value="1"/>
</dbReference>
<evidence type="ECO:0000256" key="5">
    <source>
        <dbReference type="ARBA" id="ARBA00022857"/>
    </source>
</evidence>
<dbReference type="EMBL" id="BSSQ01000010">
    <property type="protein sequence ID" value="GLX68096.1"/>
    <property type="molecule type" value="Genomic_DNA"/>
</dbReference>
<dbReference type="SUPFAM" id="SSF53597">
    <property type="entry name" value="Dihydrofolate reductase-like"/>
    <property type="match status" value="1"/>
</dbReference>
<comment type="caution">
    <text evidence="9">The sequence shown here is derived from an EMBL/GenBank/DDBJ whole genome shotgun (WGS) entry which is preliminary data.</text>
</comment>
<comment type="catalytic activity">
    <reaction evidence="7">
        <text>(6S)-5,6,7,8-tetrahydrofolate + NADP(+) = 7,8-dihydrofolate + NADPH + H(+)</text>
        <dbReference type="Rhea" id="RHEA:15009"/>
        <dbReference type="ChEBI" id="CHEBI:15378"/>
        <dbReference type="ChEBI" id="CHEBI:57451"/>
        <dbReference type="ChEBI" id="CHEBI:57453"/>
        <dbReference type="ChEBI" id="CHEBI:57783"/>
        <dbReference type="ChEBI" id="CHEBI:58349"/>
        <dbReference type="EC" id="1.5.1.3"/>
    </reaction>
</comment>
<evidence type="ECO:0000256" key="3">
    <source>
        <dbReference type="ARBA" id="ARBA00012856"/>
    </source>
</evidence>
<dbReference type="InterPro" id="IPR024072">
    <property type="entry name" value="DHFR-like_dom_sf"/>
</dbReference>